<sequence length="242" mass="28046">MSGKGIDPVGNPRDAAITIGPFKPSRPGYGPVLSYLQAAQLDTPLKIHPLLQLRTWDPKPYPKYLAWNVIEHPMFAAIWVDYDDTETVSPSVPLAPPYVTLYHLLKRYLRHEYAHVGMDQRTWSASYFADSRRAEYRACGDWLVYKSTKSDGYNIYDFFASPLYVDELGEMHPRAVRIMEQQYFEKRRMGFFDLMEGYRKSDALLGATYYDGIHNDQESVERLKKKYNFHSANLLLLRLGNC</sequence>
<evidence type="ECO:0000313" key="1">
    <source>
        <dbReference type="EMBL" id="OBR84208.1"/>
    </source>
</evidence>
<accession>A0A1A6A2C3</accession>
<dbReference type="OrthoDB" id="3333333at2759"/>
<dbReference type="VEuPathDB" id="FungiDB:I303_05065"/>
<proteinExistence type="predicted"/>
<protein>
    <submittedName>
        <fullName evidence="1">Uncharacterized protein</fullName>
    </submittedName>
</protein>
<name>A0A1A6A2C3_9TREE</name>
<reference evidence="1" key="1">
    <citation type="submission" date="2013-07" db="EMBL/GenBank/DDBJ databases">
        <title>The Genome Sequence of Cryptococcus dejecticola CBS10117.</title>
        <authorList>
            <consortium name="The Broad Institute Genome Sequencing Platform"/>
            <person name="Cuomo C."/>
            <person name="Litvintseva A."/>
            <person name="Chen Y."/>
            <person name="Heitman J."/>
            <person name="Sun S."/>
            <person name="Springer D."/>
            <person name="Dromer F."/>
            <person name="Young S.K."/>
            <person name="Zeng Q."/>
            <person name="Gargeya S."/>
            <person name="Fitzgerald M."/>
            <person name="Abouelleil A."/>
            <person name="Alvarado L."/>
            <person name="Berlin A.M."/>
            <person name="Chapman S.B."/>
            <person name="Dewar J."/>
            <person name="Goldberg J."/>
            <person name="Griggs A."/>
            <person name="Gujja S."/>
            <person name="Hansen M."/>
            <person name="Howarth C."/>
            <person name="Imamovic A."/>
            <person name="Larimer J."/>
            <person name="McCowan C."/>
            <person name="Murphy C."/>
            <person name="Pearson M."/>
            <person name="Priest M."/>
            <person name="Roberts A."/>
            <person name="Saif S."/>
            <person name="Shea T."/>
            <person name="Sykes S."/>
            <person name="Wortman J."/>
            <person name="Nusbaum C."/>
            <person name="Birren B."/>
        </authorList>
    </citation>
    <scope>NUCLEOTIDE SEQUENCE [LARGE SCALE GENOMIC DNA]</scope>
    <source>
        <strain evidence="1">CBS 10117</strain>
    </source>
</reference>
<gene>
    <name evidence="1" type="ORF">I303_05065</name>
</gene>
<dbReference type="EMBL" id="KI894032">
    <property type="protein sequence ID" value="OBR84208.1"/>
    <property type="molecule type" value="Genomic_DNA"/>
</dbReference>
<dbReference type="AlphaFoldDB" id="A0A1A6A2C3"/>
<dbReference type="STRING" id="1296121.A0A1A6A2C3"/>
<organism evidence="1">
    <name type="scientific">Kwoniella dejecticola CBS 10117</name>
    <dbReference type="NCBI Taxonomy" id="1296121"/>
    <lineage>
        <taxon>Eukaryota</taxon>
        <taxon>Fungi</taxon>
        <taxon>Dikarya</taxon>
        <taxon>Basidiomycota</taxon>
        <taxon>Agaricomycotina</taxon>
        <taxon>Tremellomycetes</taxon>
        <taxon>Tremellales</taxon>
        <taxon>Cryptococcaceae</taxon>
        <taxon>Kwoniella</taxon>
    </lineage>
</organism>